<feature type="region of interest" description="Disordered" evidence="1">
    <location>
        <begin position="246"/>
        <end position="277"/>
    </location>
</feature>
<reference evidence="2 3" key="1">
    <citation type="submission" date="2021-01" db="EMBL/GenBank/DDBJ databases">
        <title>Actinoplanes sp. nov. LDG1-01 isolated from lichen.</title>
        <authorList>
            <person name="Saeng-In P."/>
            <person name="Phongsopitanun W."/>
            <person name="Kanchanasin P."/>
            <person name="Yuki M."/>
            <person name="Kudo T."/>
            <person name="Ohkuma M."/>
            <person name="Tanasupawat S."/>
        </authorList>
    </citation>
    <scope>NUCLEOTIDE SEQUENCE [LARGE SCALE GENOMIC DNA]</scope>
    <source>
        <strain evidence="2 3">LDG1-01</strain>
    </source>
</reference>
<dbReference type="Pfam" id="PF13714">
    <property type="entry name" value="PEP_mutase"/>
    <property type="match status" value="2"/>
</dbReference>
<dbReference type="InterPro" id="IPR015813">
    <property type="entry name" value="Pyrv/PenolPyrv_kinase-like_dom"/>
</dbReference>
<dbReference type="Proteomes" id="UP000598996">
    <property type="component" value="Unassembled WGS sequence"/>
</dbReference>
<dbReference type="RefSeq" id="WP_202996511.1">
    <property type="nucleotide sequence ID" value="NZ_JAENHO010000012.1"/>
</dbReference>
<dbReference type="SUPFAM" id="SSF51621">
    <property type="entry name" value="Phosphoenolpyruvate/pyruvate domain"/>
    <property type="match status" value="1"/>
</dbReference>
<dbReference type="GO" id="GO:0016829">
    <property type="term" value="F:lyase activity"/>
    <property type="evidence" value="ECO:0007669"/>
    <property type="project" value="UniProtKB-KW"/>
</dbReference>
<gene>
    <name evidence="2" type="ORF">JKJ07_36375</name>
</gene>
<dbReference type="InterPro" id="IPR040442">
    <property type="entry name" value="Pyrv_kinase-like_dom_sf"/>
</dbReference>
<protein>
    <submittedName>
        <fullName evidence="2">Isocitrate lyase/phosphoenolpyruvate mutase family protein</fullName>
    </submittedName>
</protein>
<dbReference type="Gene3D" id="3.20.20.60">
    <property type="entry name" value="Phosphoenolpyruvate-binding domains"/>
    <property type="match status" value="2"/>
</dbReference>
<dbReference type="EMBL" id="JAENHO010000012">
    <property type="protein sequence ID" value="MBL7259811.1"/>
    <property type="molecule type" value="Genomic_DNA"/>
</dbReference>
<comment type="caution">
    <text evidence="2">The sequence shown here is derived from an EMBL/GenBank/DDBJ whole genome shotgun (WGS) entry which is preliminary data.</text>
</comment>
<evidence type="ECO:0000313" key="2">
    <source>
        <dbReference type="EMBL" id="MBL7259811.1"/>
    </source>
</evidence>
<keyword evidence="2" id="KW-0456">Lyase</keyword>
<evidence type="ECO:0000313" key="3">
    <source>
        <dbReference type="Proteomes" id="UP000598996"/>
    </source>
</evidence>
<sequence length="277" mass="28061">MNAFRELLSAGRVTHVPGVFDPLSATLAVHAGHRAAYLAKAAVAAVMMGRPDVDFVPATQLADRAATLGPVLGGVPLLADAGAGFETEQGAVWTALSYQRAGISGVVVTDMFAELRAQVPDVAIVARTNAYAVGGLDAVVEDCRTFAELGADAVLPAGVGSHGDLSLLQATLPGVPLVLTRSEAAAAPPLLPDAQLAALGVRLVLHPLAALLAAARSASQAYRAILEEGTADTIDRMPWAAFTALTPPPPAPATAPRSAAGSDGATFSIPVPTNLDT</sequence>
<keyword evidence="3" id="KW-1185">Reference proteome</keyword>
<evidence type="ECO:0000256" key="1">
    <source>
        <dbReference type="SAM" id="MobiDB-lite"/>
    </source>
</evidence>
<accession>A0ABS1VZ89</accession>
<organism evidence="2 3">
    <name type="scientific">Paractinoplanes lichenicola</name>
    <dbReference type="NCBI Taxonomy" id="2802976"/>
    <lineage>
        <taxon>Bacteria</taxon>
        <taxon>Bacillati</taxon>
        <taxon>Actinomycetota</taxon>
        <taxon>Actinomycetes</taxon>
        <taxon>Micromonosporales</taxon>
        <taxon>Micromonosporaceae</taxon>
        <taxon>Paractinoplanes</taxon>
    </lineage>
</organism>
<dbReference type="PANTHER" id="PTHR42905">
    <property type="entry name" value="PHOSPHOENOLPYRUVATE CARBOXYLASE"/>
    <property type="match status" value="1"/>
</dbReference>
<name>A0ABS1VZ89_9ACTN</name>
<dbReference type="PANTHER" id="PTHR42905:SF5">
    <property type="entry name" value="CARBOXYVINYL-CARBOXYPHOSPHONATE PHOSPHORYLMUTASE, CHLOROPLASTIC"/>
    <property type="match status" value="1"/>
</dbReference>
<proteinExistence type="predicted"/>